<feature type="transmembrane region" description="Helical" evidence="1">
    <location>
        <begin position="372"/>
        <end position="395"/>
    </location>
</feature>
<feature type="transmembrane region" description="Helical" evidence="1">
    <location>
        <begin position="282"/>
        <end position="301"/>
    </location>
</feature>
<dbReference type="KEGG" id="mphi:EG856_01620"/>
<feature type="domain" description="ComEC/Rec2-related protein" evidence="2">
    <location>
        <begin position="180"/>
        <end position="417"/>
    </location>
</feature>
<feature type="transmembrane region" description="Helical" evidence="1">
    <location>
        <begin position="20"/>
        <end position="52"/>
    </location>
</feature>
<evidence type="ECO:0000313" key="4">
    <source>
        <dbReference type="Proteomes" id="UP000289326"/>
    </source>
</evidence>
<evidence type="ECO:0000259" key="2">
    <source>
        <dbReference type="Pfam" id="PF03772"/>
    </source>
</evidence>
<sequence>MLFPIIFHLSITPVQTQYFWIGFLIIYTIAFGLIWPKFSIVVIIVLLIYLVLYFIRRPNFYFGGIEYNIKGRIVKTSNKYAIVNVNNNNLLVYLNKYTTSNKVYVGDIVEIDGFLEKTQNNNYFSLSNNIQYFIQKGYIKTIKHPQYSLNAFIENYSTNGGKYFKKYWKLILFGINTDSQDIIQNAIKINIIHLLVISGLHFEILFKLANKLIYKIKNKWFFKIVKYFSWIIIFYYLTILNNPIPALRAFIMHLFLLFSPKKSWLALVFSAFIIFIFDFNNIITISFLLSYSITVVILITNKIFIKYQLKNKILKFFILIFILYFYMFIWTIKMNGFINVSGLIYSIFLAPIIEFIYILSLLFWYSPIFLNWIYFVLDKIILLAAKFSILIPISLNISQKTLLIWMFSYTIFLLIPLFLSNKSKKQKN</sequence>
<dbReference type="InterPro" id="IPR004477">
    <property type="entry name" value="ComEC_N"/>
</dbReference>
<feature type="transmembrane region" description="Helical" evidence="1">
    <location>
        <begin position="220"/>
        <end position="238"/>
    </location>
</feature>
<proteinExistence type="predicted"/>
<feature type="transmembrane region" description="Helical" evidence="1">
    <location>
        <begin position="401"/>
        <end position="419"/>
    </location>
</feature>
<evidence type="ECO:0000256" key="1">
    <source>
        <dbReference type="SAM" id="Phobius"/>
    </source>
</evidence>
<dbReference type="Proteomes" id="UP000289326">
    <property type="component" value="Chromosome"/>
</dbReference>
<dbReference type="Pfam" id="PF03772">
    <property type="entry name" value="Competence"/>
    <property type="match status" value="1"/>
</dbReference>
<feature type="transmembrane region" description="Helical" evidence="1">
    <location>
        <begin position="344"/>
        <end position="365"/>
    </location>
</feature>
<dbReference type="AlphaFoldDB" id="A0A4P6MRE1"/>
<dbReference type="OrthoDB" id="398983at2"/>
<name>A0A4P6MRE1_9BACT</name>
<accession>A0A4P6MRE1</accession>
<keyword evidence="1" id="KW-0472">Membrane</keyword>
<dbReference type="NCBIfam" id="NF045979">
    <property type="entry name" value="ComEC_MAG0480"/>
    <property type="match status" value="1"/>
</dbReference>
<gene>
    <name evidence="3" type="ORF">EG856_01620</name>
</gene>
<keyword evidence="1" id="KW-0812">Transmembrane</keyword>
<keyword evidence="4" id="KW-1185">Reference proteome</keyword>
<dbReference type="EMBL" id="CP034841">
    <property type="protein sequence ID" value="QBF34619.1"/>
    <property type="molecule type" value="Genomic_DNA"/>
</dbReference>
<protein>
    <recommendedName>
        <fullName evidence="2">ComEC/Rec2-related protein domain-containing protein</fullName>
    </recommendedName>
</protein>
<dbReference type="NCBIfam" id="TIGR00360">
    <property type="entry name" value="ComEC_N-term"/>
    <property type="match status" value="1"/>
</dbReference>
<keyword evidence="1" id="KW-1133">Transmembrane helix</keyword>
<organism evidence="3 4">
    <name type="scientific">Mycoplasmopsis phocirhinis</name>
    <dbReference type="NCBI Taxonomy" id="142650"/>
    <lineage>
        <taxon>Bacteria</taxon>
        <taxon>Bacillati</taxon>
        <taxon>Mycoplasmatota</taxon>
        <taxon>Mycoplasmoidales</taxon>
        <taxon>Metamycoplasmataceae</taxon>
        <taxon>Mycoplasmopsis</taxon>
    </lineage>
</organism>
<feature type="transmembrane region" description="Helical" evidence="1">
    <location>
        <begin position="313"/>
        <end position="332"/>
    </location>
</feature>
<reference evidence="3 4" key="1">
    <citation type="submission" date="2019-01" db="EMBL/GenBank/DDBJ databases">
        <title>Complete sequence and annotation of the Mycoplasma phocirhinis strain 852T genome.</title>
        <authorList>
            <person name="Frasca S.Jr."/>
            <person name="Kutish G.F."/>
            <person name="Castellanos Gell J."/>
            <person name="Michaels D.L."/>
            <person name="Brown D.R."/>
        </authorList>
    </citation>
    <scope>NUCLEOTIDE SEQUENCE [LARGE SCALE GENOMIC DNA]</scope>
    <source>
        <strain evidence="3 4">852</strain>
    </source>
</reference>
<evidence type="ECO:0000313" key="3">
    <source>
        <dbReference type="EMBL" id="QBF34619.1"/>
    </source>
</evidence>